<accession>A0ABW7CGR9</accession>
<dbReference type="Pfam" id="PF00685">
    <property type="entry name" value="Sulfotransfer_1"/>
    <property type="match status" value="1"/>
</dbReference>
<comment type="caution">
    <text evidence="4">The sequence shown here is derived from an EMBL/GenBank/DDBJ whole genome shotgun (WGS) entry which is preliminary data.</text>
</comment>
<dbReference type="Proteomes" id="UP001604335">
    <property type="component" value="Unassembled WGS sequence"/>
</dbReference>
<dbReference type="Gene3D" id="3.40.50.300">
    <property type="entry name" value="P-loop containing nucleotide triphosphate hydrolases"/>
    <property type="match status" value="1"/>
</dbReference>
<keyword evidence="2" id="KW-0325">Glycoprotein</keyword>
<organism evidence="4 5">
    <name type="scientific">Limnothrix redekei LRLZ20PSL1</name>
    <dbReference type="NCBI Taxonomy" id="3112953"/>
    <lineage>
        <taxon>Bacteria</taxon>
        <taxon>Bacillati</taxon>
        <taxon>Cyanobacteriota</taxon>
        <taxon>Cyanophyceae</taxon>
        <taxon>Pseudanabaenales</taxon>
        <taxon>Pseudanabaenaceae</taxon>
        <taxon>Limnothrix</taxon>
    </lineage>
</organism>
<keyword evidence="1" id="KW-0808">Transferase</keyword>
<gene>
    <name evidence="4" type="ORF">VPK24_17495</name>
</gene>
<dbReference type="SUPFAM" id="SSF52540">
    <property type="entry name" value="P-loop containing nucleoside triphosphate hydrolases"/>
    <property type="match status" value="1"/>
</dbReference>
<feature type="domain" description="Sulfotransferase" evidence="3">
    <location>
        <begin position="3"/>
        <end position="201"/>
    </location>
</feature>
<dbReference type="InterPro" id="IPR000863">
    <property type="entry name" value="Sulfotransferase_dom"/>
</dbReference>
<reference evidence="5" key="1">
    <citation type="journal article" date="2024" name="Algal Res.">
        <title>Biochemical, toxicological and genomic investigation of a high-biomass producing Limnothrix strain isolated from Italian shallow drinking water reservoir.</title>
        <authorList>
            <person name="Simonazzi M."/>
            <person name="Shishido T.K."/>
            <person name="Delbaje E."/>
            <person name="Wahlsten M."/>
            <person name="Fewer D.P."/>
            <person name="Sivonen K."/>
            <person name="Pezzolesi L."/>
            <person name="Pistocchi R."/>
        </authorList>
    </citation>
    <scope>NUCLEOTIDE SEQUENCE [LARGE SCALE GENOMIC DNA]</scope>
    <source>
        <strain evidence="5">LRLZ20PSL1</strain>
    </source>
</reference>
<evidence type="ECO:0000313" key="5">
    <source>
        <dbReference type="Proteomes" id="UP001604335"/>
    </source>
</evidence>
<evidence type="ECO:0000256" key="1">
    <source>
        <dbReference type="ARBA" id="ARBA00022679"/>
    </source>
</evidence>
<dbReference type="EMBL" id="JAZAQF010000091">
    <property type="protein sequence ID" value="MFG3819444.1"/>
    <property type="molecule type" value="Genomic_DNA"/>
</dbReference>
<sequence length="262" mass="30938">MKPNFLIIGVQKGGTTSLYQYLLQHPQIQSAATKEVHFFDLQWNQGIDWYLQQFPANSEPHEMTGEASPYYIFHPLVAQRVWEFDPSLKIIVLLRNPVDRALSHYYHEVRWQFESLDLEAALNAESERLAGEADRFLSDPAYQSYAYQHYSYVARGRYAEQLEPWRSRFGSDQLLILNSEKFYQHPQATLARVVQFLGLPAYEFSEFTKYNAGDYLTPDSAIYERLKLRFLEANQDLKNYLKQYFPETWQTEFANQSDWLIE</sequence>
<keyword evidence="5" id="KW-1185">Reference proteome</keyword>
<dbReference type="InterPro" id="IPR037359">
    <property type="entry name" value="NST/OST"/>
</dbReference>
<dbReference type="RefSeq" id="WP_393015368.1">
    <property type="nucleotide sequence ID" value="NZ_JAZAQF010000091.1"/>
</dbReference>
<proteinExistence type="predicted"/>
<evidence type="ECO:0000259" key="3">
    <source>
        <dbReference type="Pfam" id="PF00685"/>
    </source>
</evidence>
<dbReference type="PANTHER" id="PTHR10605:SF56">
    <property type="entry name" value="BIFUNCTIONAL HEPARAN SULFATE N-DEACETYLASE_N-SULFOTRANSFERASE"/>
    <property type="match status" value="1"/>
</dbReference>
<dbReference type="InterPro" id="IPR027417">
    <property type="entry name" value="P-loop_NTPase"/>
</dbReference>
<evidence type="ECO:0000256" key="2">
    <source>
        <dbReference type="ARBA" id="ARBA00023180"/>
    </source>
</evidence>
<dbReference type="PANTHER" id="PTHR10605">
    <property type="entry name" value="HEPARAN SULFATE SULFOTRANSFERASE"/>
    <property type="match status" value="1"/>
</dbReference>
<protein>
    <submittedName>
        <fullName evidence="4">Sulfotransferase domain-containing protein</fullName>
    </submittedName>
</protein>
<name>A0ABW7CGR9_9CYAN</name>
<evidence type="ECO:0000313" key="4">
    <source>
        <dbReference type="EMBL" id="MFG3819444.1"/>
    </source>
</evidence>